<dbReference type="EMBL" id="JALHAP010000077">
    <property type="protein sequence ID" value="MCT4702101.1"/>
    <property type="molecule type" value="Genomic_DNA"/>
</dbReference>
<keyword evidence="1" id="KW-0732">Signal</keyword>
<keyword evidence="3" id="KW-1185">Reference proteome</keyword>
<sequence>MNTALPRYLSIISTLLFLSACSAVRDTSDRAYVYDQEHSIAWNIINSSGMDTYRDAQVTPSQKLMYSRTDYDFSFPELRDDNLNESSLSLTPLLQYIPTGMGAEDWQSDGILAWIPTELASSPEVASQILSDTLEHAVLETLKESKKVHGDFRKGEGYNDYLGKYVFQVNASRYLAIQFADEYAGCEVHNNKYFDAAIAKLPDCTLYINFHDPEKIVRTPDFISKNITGKSYLIRHDGVNASFISPIYRQITSRAKTNAVRLNYAFAQQLSRHLPAWVIIYISPHEDSGMPAVALQAGKVHFFIRSE</sequence>
<dbReference type="Proteomes" id="UP001150641">
    <property type="component" value="Unassembled WGS sequence"/>
</dbReference>
<protein>
    <recommendedName>
        <fullName evidence="4">Lipoprotein</fullName>
    </recommendedName>
</protein>
<accession>A0A9X2W6Y4</accession>
<gene>
    <name evidence="2" type="ORF">MUA00_09850</name>
</gene>
<evidence type="ECO:0000313" key="3">
    <source>
        <dbReference type="Proteomes" id="UP001150641"/>
    </source>
</evidence>
<comment type="caution">
    <text evidence="2">The sequence shown here is derived from an EMBL/GenBank/DDBJ whole genome shotgun (WGS) entry which is preliminary data.</text>
</comment>
<proteinExistence type="predicted"/>
<dbReference type="PROSITE" id="PS51257">
    <property type="entry name" value="PROKAR_LIPOPROTEIN"/>
    <property type="match status" value="1"/>
</dbReference>
<feature type="signal peptide" evidence="1">
    <location>
        <begin position="1"/>
        <end position="25"/>
    </location>
</feature>
<evidence type="ECO:0000256" key="1">
    <source>
        <dbReference type="SAM" id="SignalP"/>
    </source>
</evidence>
<evidence type="ECO:0008006" key="4">
    <source>
        <dbReference type="Google" id="ProtNLM"/>
    </source>
</evidence>
<dbReference type="AlphaFoldDB" id="A0A9X2W6Y4"/>
<evidence type="ECO:0000313" key="2">
    <source>
        <dbReference type="EMBL" id="MCT4702101.1"/>
    </source>
</evidence>
<name>A0A9X2W6Y4_9ENTR</name>
<reference evidence="2" key="1">
    <citation type="submission" date="2022-03" db="EMBL/GenBank/DDBJ databases">
        <title>Proposal of a novel genus Dryocolo and two novel species.</title>
        <authorList>
            <person name="Maddock D.W."/>
            <person name="Brady C.L."/>
            <person name="Denman S."/>
            <person name="Arnold D."/>
        </authorList>
    </citation>
    <scope>NUCLEOTIDE SEQUENCE</scope>
    <source>
        <strain evidence="2">H6W4</strain>
    </source>
</reference>
<organism evidence="2 3">
    <name type="scientific">Dryocola boscaweniae</name>
    <dbReference type="NCBI Taxonomy" id="2925397"/>
    <lineage>
        <taxon>Bacteria</taxon>
        <taxon>Pseudomonadati</taxon>
        <taxon>Pseudomonadota</taxon>
        <taxon>Gammaproteobacteria</taxon>
        <taxon>Enterobacterales</taxon>
        <taxon>Enterobacteriaceae</taxon>
        <taxon>Dryocola</taxon>
    </lineage>
</organism>
<feature type="chain" id="PRO_5040740695" description="Lipoprotein" evidence="1">
    <location>
        <begin position="26"/>
        <end position="307"/>
    </location>
</feature>
<dbReference type="RefSeq" id="WP_271123051.1">
    <property type="nucleotide sequence ID" value="NZ_JALHAN010000064.1"/>
</dbReference>